<dbReference type="InterPro" id="IPR025141">
    <property type="entry name" value="DUF4082"/>
</dbReference>
<evidence type="ECO:0000256" key="2">
    <source>
        <dbReference type="SAM" id="MobiDB-lite"/>
    </source>
</evidence>
<feature type="domain" description="DUF4082" evidence="4">
    <location>
        <begin position="1167"/>
        <end position="1304"/>
    </location>
</feature>
<feature type="domain" description="DUF4082" evidence="4">
    <location>
        <begin position="641"/>
        <end position="783"/>
    </location>
</feature>
<dbReference type="InterPro" id="IPR013783">
    <property type="entry name" value="Ig-like_fold"/>
</dbReference>
<feature type="domain" description="DUF4082" evidence="4">
    <location>
        <begin position="905"/>
        <end position="1042"/>
    </location>
</feature>
<accession>A0A1H2LVM6</accession>
<feature type="compositionally biased region" description="Low complexity" evidence="2">
    <location>
        <begin position="1518"/>
        <end position="1530"/>
    </location>
</feature>
<dbReference type="InterPro" id="IPR014755">
    <property type="entry name" value="Cu-Rt/internalin_Ig-like"/>
</dbReference>
<dbReference type="Gene3D" id="2.60.40.10">
    <property type="entry name" value="Immunoglobulins"/>
    <property type="match status" value="1"/>
</dbReference>
<protein>
    <submittedName>
        <fullName evidence="6">Ig-like domain-containing protein</fullName>
    </submittedName>
</protein>
<keyword evidence="7" id="KW-1185">Reference proteome</keyword>
<name>A0A1H2LVM6_9ACTN</name>
<dbReference type="Pfam" id="PF17957">
    <property type="entry name" value="Big_7"/>
    <property type="match status" value="1"/>
</dbReference>
<organism evidence="6 7">
    <name type="scientific">Microlunatus sagamiharensis</name>
    <dbReference type="NCBI Taxonomy" id="546874"/>
    <lineage>
        <taxon>Bacteria</taxon>
        <taxon>Bacillati</taxon>
        <taxon>Actinomycetota</taxon>
        <taxon>Actinomycetes</taxon>
        <taxon>Propionibacteriales</taxon>
        <taxon>Propionibacteriaceae</taxon>
        <taxon>Microlunatus</taxon>
    </lineage>
</organism>
<proteinExistence type="predicted"/>
<feature type="region of interest" description="Disordered" evidence="2">
    <location>
        <begin position="1512"/>
        <end position="1533"/>
    </location>
</feature>
<dbReference type="InterPro" id="IPR014756">
    <property type="entry name" value="Ig_E-set"/>
</dbReference>
<evidence type="ECO:0000313" key="7">
    <source>
        <dbReference type="Proteomes" id="UP000198825"/>
    </source>
</evidence>
<feature type="domain" description="DUF4082" evidence="4">
    <location>
        <begin position="1835"/>
        <end position="1968"/>
    </location>
</feature>
<dbReference type="STRING" id="546874.SAMN04488544_0829"/>
<dbReference type="Pfam" id="PF13205">
    <property type="entry name" value="Big_5"/>
    <property type="match status" value="7"/>
</dbReference>
<feature type="domain" description="SbsA Ig-like" evidence="3">
    <location>
        <begin position="1414"/>
        <end position="1515"/>
    </location>
</feature>
<dbReference type="Pfam" id="PF20254">
    <property type="entry name" value="DMFA2_C"/>
    <property type="match status" value="1"/>
</dbReference>
<evidence type="ECO:0000313" key="6">
    <source>
        <dbReference type="EMBL" id="SDU84376.1"/>
    </source>
</evidence>
<dbReference type="Gene3D" id="2.60.40.3710">
    <property type="match status" value="5"/>
</dbReference>
<dbReference type="Gene3D" id="2.60.40.1220">
    <property type="match status" value="2"/>
</dbReference>
<dbReference type="EMBL" id="LT629799">
    <property type="protein sequence ID" value="SDU84376.1"/>
    <property type="molecule type" value="Genomic_DNA"/>
</dbReference>
<feature type="domain" description="SbsA Ig-like" evidence="3">
    <location>
        <begin position="1722"/>
        <end position="1822"/>
    </location>
</feature>
<dbReference type="InterPro" id="IPR046540">
    <property type="entry name" value="DMFA2_C"/>
</dbReference>
<dbReference type="Pfam" id="PF13313">
    <property type="entry name" value="DUF4082"/>
    <property type="match status" value="4"/>
</dbReference>
<dbReference type="GO" id="GO:0005975">
    <property type="term" value="P:carbohydrate metabolic process"/>
    <property type="evidence" value="ECO:0007669"/>
    <property type="project" value="UniProtKB-ARBA"/>
</dbReference>
<keyword evidence="1" id="KW-0732">Signal</keyword>
<evidence type="ECO:0000259" key="5">
    <source>
        <dbReference type="Pfam" id="PF20254"/>
    </source>
</evidence>
<evidence type="ECO:0000259" key="4">
    <source>
        <dbReference type="Pfam" id="PF13313"/>
    </source>
</evidence>
<evidence type="ECO:0000259" key="3">
    <source>
        <dbReference type="Pfam" id="PF13205"/>
    </source>
</evidence>
<dbReference type="SUPFAM" id="SSF81296">
    <property type="entry name" value="E set domains"/>
    <property type="match status" value="1"/>
</dbReference>
<reference evidence="7" key="1">
    <citation type="submission" date="2016-10" db="EMBL/GenBank/DDBJ databases">
        <authorList>
            <person name="Varghese N."/>
            <person name="Submissions S."/>
        </authorList>
    </citation>
    <scope>NUCLEOTIDE SEQUENCE [LARGE SCALE GENOMIC DNA]</scope>
    <source>
        <strain evidence="7">DSM 21743</strain>
    </source>
</reference>
<gene>
    <name evidence="6" type="ORF">SAMN04488544_0829</name>
</gene>
<feature type="domain" description="SbsA Ig-like" evidence="3">
    <location>
        <begin position="1052"/>
        <end position="1152"/>
    </location>
</feature>
<feature type="domain" description="SbsA Ig-like" evidence="3">
    <location>
        <begin position="1620"/>
        <end position="1719"/>
    </location>
</feature>
<feature type="domain" description="SbsA Ig-like" evidence="3">
    <location>
        <begin position="1517"/>
        <end position="1618"/>
    </location>
</feature>
<feature type="domain" description="N,N-dimethylformamidase beta subunit-like C-terminal" evidence="5">
    <location>
        <begin position="102"/>
        <end position="493"/>
    </location>
</feature>
<dbReference type="Proteomes" id="UP000198825">
    <property type="component" value="Chromosome I"/>
</dbReference>
<feature type="domain" description="SbsA Ig-like" evidence="3">
    <location>
        <begin position="791"/>
        <end position="886"/>
    </location>
</feature>
<sequence>MTRTHHGAASGGTRRSPRTAALAVLVALSTVALTLVLPADRALAACTGNAVACENQLPGSTDDWDIFGAGDDSIQGFATATSVNAGSRIDFKINTDARAYSIKIYRLGWYQGAGARDITTIAPSVPLPQVQPPCASDASTELYDCGTWGVSASWNVPSTSVSGVYIARLIRSDGGDSHIPFVVRNDGNTSKALFQTSDSTWQAYNKYGGSDFYEGKANGRAYKISYNRPYSTRGAAYGRDFLFSNEYPMIRFLEQNGIDVSYVSGLDVAADPALLPKHKVFLSVGHDEYWTKEQRKNVTDARDQGVNLAFFGGNDVYWKTRLEPSQDGSNTPNRTIVDYKDTWANAPIDPVEPTATWRDPRFGDLGYGFGPENALIGTLYQANSDDFPMQVSAEEGKLRVWRGTSLASMAAGTKATLADHTVGYESNEDLDNGYRPAGLIDMSTAVGDTPEYLRDFGTTVSPGSTTHHITLYRAASGALVFSAGTIQWSWGLDSSGDGSDRPAADPRVRQATLNLLTDMGAPATTLAPGLTAVTASTDTVAPSVTVTTPAAGQSLTQGSLLTVTGTATDQGGRVAGVEVSVDGGASFHPATGTTSWTYSGILTGNGASAVQVRATDDSARTSVPVNVAVSSGCPCSIFGVATPRVADPGDAIPVTVGTKFTSTRDGYVSGIRFYKATANTGTHTGTLYSASGTQLASGTFTNESATGWQTLQFSTAVPIEAGTTYVAAYYAPKGHYSADSYFFGRPYDAGVLVASGGAGVTNGVFAQGSTFPTNSYQQSNYYVDAVFSPDDTIPATVTATSPRSGSSSVATTAVATATFSKVVDPASISFQVVDAAQNVITGTTTWNAASRTATFNPAQGLASSTVYTATVNAATLAAPVQWSFTTVDPDATPNDCPCTLFDDSDQPSAGPADDSGGVKLGVAFKPAQSGQVTGVRFWKRPEETAPHTVNLWSGSTKVAQAVTTTESTSGWQEASFASPQQVTKDTTYVVSYTSSTGRYGYTSGGLSNPVVKGPLSTPAGAGRYTYSPGDAPGNTSDANYFVDPVFVPSAGTRPTVSSTSPGDGARSVPVNDHLQVRFNTAVQPGSARISVVRASDGAAVEGMTGTESQGTTATFVPATDLAPGTRYTMTVSDAVSTGGPKMSGSVSVSFTTSGAAACPCSLMETTTQPVQSDGGDSDAVTLGLRFTPTTTGFVKGLRYWRDANNTGTHTGTLYSASGQKLASLTFDDSGTGWQTADFSANVPVVAGTTYVAAYYAPKGHYAADLNYFANPVVNTPLASVDPGSVYVYGDGFPDHSYASSNYYVDVVFDTNDDTPLQVASTTPASAATGVPLGTSVTATFSRAIDPASLQLDLRDASGGLVGGQLGYDATSRTATFTLAAPLSGATTYTATVSAASASGVAMSAPRAWSFTTADTQPPSVTTISPADGASGVPTASTVTATFASPVDPASVLFTVARSDTSAVAAGSTTYDATMRTATFTPTSGLADSTAYTVSVSARNTSGISMAAPRTWGFTTADTQPPTVSTTSPSPGAVGVTATSKVTASFARAVDPASVVLTVKNTSTSASVGGATTYDAASRTVTFTPSSPMAGSTGHTASVTAVNTSGVAMAAPTSWTFTTADTVAPAVTSTTPGSGATNLAAGTKVTATFARDVDPASVQLTLRTSGGVAVTGTTAYDPATRTVTFAPGAALASAGTYTAAVTASNTSGLAMTSPRTWSFTIADTDPPTLSSRAPAAGATNVGLGTNVTATFARAVTTTGLSITVKAPNGSTVAGSGTYSATTRTLTFDPSADLTSSTTYTVTVSATSSGGVPMTSPASWSFTTASQTFSLYTTARTPSATSTSTTPTTVGVRFSSSRAGKVTAVRYYAASTNTARTVKLWAPDGTLMGTATTTQTATGWRTATFATPVAVSAGTTYTASTYAPVGRWSTTTFAYVGSYTSGPLTVPVSGGVSSAGDVRPTVPSSTNFWVDVLVQI</sequence>
<dbReference type="InterPro" id="IPR032812">
    <property type="entry name" value="SbsA_Ig"/>
</dbReference>
<feature type="domain" description="SbsA Ig-like" evidence="3">
    <location>
        <begin position="1312"/>
        <end position="1412"/>
    </location>
</feature>
<evidence type="ECO:0000256" key="1">
    <source>
        <dbReference type="ARBA" id="ARBA00022729"/>
    </source>
</evidence>